<gene>
    <name evidence="2" type="ORF">CCUS01_09577</name>
</gene>
<proteinExistence type="predicted"/>
<protein>
    <submittedName>
        <fullName evidence="2">Uncharacterized protein</fullName>
    </submittedName>
</protein>
<feature type="compositionally biased region" description="Polar residues" evidence="1">
    <location>
        <begin position="73"/>
        <end position="84"/>
    </location>
</feature>
<feature type="region of interest" description="Disordered" evidence="1">
    <location>
        <begin position="62"/>
        <end position="84"/>
    </location>
</feature>
<dbReference type="AlphaFoldDB" id="A0AAI9XP23"/>
<organism evidence="2 3">
    <name type="scientific">Colletotrichum cuscutae</name>
    <dbReference type="NCBI Taxonomy" id="1209917"/>
    <lineage>
        <taxon>Eukaryota</taxon>
        <taxon>Fungi</taxon>
        <taxon>Dikarya</taxon>
        <taxon>Ascomycota</taxon>
        <taxon>Pezizomycotina</taxon>
        <taxon>Sordariomycetes</taxon>
        <taxon>Hypocreomycetidae</taxon>
        <taxon>Glomerellales</taxon>
        <taxon>Glomerellaceae</taxon>
        <taxon>Colletotrichum</taxon>
        <taxon>Colletotrichum acutatum species complex</taxon>
    </lineage>
</organism>
<evidence type="ECO:0000256" key="1">
    <source>
        <dbReference type="SAM" id="MobiDB-lite"/>
    </source>
</evidence>
<name>A0AAI9XP23_9PEZI</name>
<evidence type="ECO:0000313" key="2">
    <source>
        <dbReference type="EMBL" id="KAK1457928.1"/>
    </source>
</evidence>
<comment type="caution">
    <text evidence="2">The sequence shown here is derived from an EMBL/GenBank/DDBJ whole genome shotgun (WGS) entry which is preliminary data.</text>
</comment>
<reference evidence="2" key="1">
    <citation type="submission" date="2016-11" db="EMBL/GenBank/DDBJ databases">
        <title>The genome sequence of Colletotrichum cuscutae.</title>
        <authorList>
            <person name="Baroncelli R."/>
        </authorList>
    </citation>
    <scope>NUCLEOTIDE SEQUENCE</scope>
    <source>
        <strain evidence="2">IMI 304802</strain>
    </source>
</reference>
<keyword evidence="3" id="KW-1185">Reference proteome</keyword>
<sequence length="84" mass="9331">MPSLPLLRIISTSRFEKRCFPRLCLRVGRRLDNGEGSSVFDFDKGNELKVYISGLVSPMPHHCGGVGRPTSPREISTDTNRPSS</sequence>
<dbReference type="EMBL" id="MPDP01000280">
    <property type="protein sequence ID" value="KAK1457928.1"/>
    <property type="molecule type" value="Genomic_DNA"/>
</dbReference>
<accession>A0AAI9XP23</accession>
<evidence type="ECO:0000313" key="3">
    <source>
        <dbReference type="Proteomes" id="UP001239213"/>
    </source>
</evidence>
<dbReference type="Proteomes" id="UP001239213">
    <property type="component" value="Unassembled WGS sequence"/>
</dbReference>